<dbReference type="RefSeq" id="WP_002853380.1">
    <property type="nucleotide sequence ID" value="NZ_ADKM02000134.1"/>
</dbReference>
<dbReference type="eggNOG" id="COG2607">
    <property type="taxonomic scope" value="Bacteria"/>
</dbReference>
<dbReference type="OrthoDB" id="9812140at2"/>
<gene>
    <name evidence="1" type="ORF">CUS_6915</name>
</gene>
<name>E9SHI1_RUMAL</name>
<dbReference type="Pfam" id="PF05673">
    <property type="entry name" value="DUF815"/>
    <property type="match status" value="1"/>
</dbReference>
<keyword evidence="2" id="KW-1185">Reference proteome</keyword>
<evidence type="ECO:0000313" key="2">
    <source>
        <dbReference type="Proteomes" id="UP000004259"/>
    </source>
</evidence>
<dbReference type="Gene3D" id="3.40.50.300">
    <property type="entry name" value="P-loop containing nucleotide triphosphate hydrolases"/>
    <property type="match status" value="1"/>
</dbReference>
<accession>E9SHI1</accession>
<comment type="caution">
    <text evidence="1">The sequence shown here is derived from an EMBL/GenBank/DDBJ whole genome shotgun (WGS) entry which is preliminary data.</text>
</comment>
<dbReference type="AlphaFoldDB" id="E9SHI1"/>
<dbReference type="Proteomes" id="UP000004259">
    <property type="component" value="Unassembled WGS sequence"/>
</dbReference>
<dbReference type="CDD" id="cd00009">
    <property type="entry name" value="AAA"/>
    <property type="match status" value="1"/>
</dbReference>
<dbReference type="InterPro" id="IPR008533">
    <property type="entry name" value="DUF815"/>
</dbReference>
<evidence type="ECO:0000313" key="1">
    <source>
        <dbReference type="EMBL" id="EGC01208.1"/>
    </source>
</evidence>
<dbReference type="EMBL" id="ADKM02000134">
    <property type="protein sequence ID" value="EGC01208.1"/>
    <property type="molecule type" value="Genomic_DNA"/>
</dbReference>
<dbReference type="PANTHER" id="PTHR42935:SF1">
    <property type="entry name" value="SLR0930 PROTEIN"/>
    <property type="match status" value="1"/>
</dbReference>
<reference evidence="1 2" key="1">
    <citation type="submission" date="2011-02" db="EMBL/GenBank/DDBJ databases">
        <authorList>
            <person name="Nelson K.E."/>
            <person name="Sutton G."/>
            <person name="Torralba M."/>
            <person name="Durkin S."/>
            <person name="Harkins D."/>
            <person name="Montgomery R."/>
            <person name="Ziemer C."/>
            <person name="Klaassens E."/>
            <person name="Ocuiv P."/>
            <person name="Morrison M."/>
        </authorList>
    </citation>
    <scope>NUCLEOTIDE SEQUENCE [LARGE SCALE GENOMIC DNA]</scope>
    <source>
        <strain evidence="1 2">8</strain>
    </source>
</reference>
<organism evidence="1 2">
    <name type="scientific">Ruminococcus albus 8</name>
    <dbReference type="NCBI Taxonomy" id="246199"/>
    <lineage>
        <taxon>Bacteria</taxon>
        <taxon>Bacillati</taxon>
        <taxon>Bacillota</taxon>
        <taxon>Clostridia</taxon>
        <taxon>Eubacteriales</taxon>
        <taxon>Oscillospiraceae</taxon>
        <taxon>Ruminococcus</taxon>
    </lineage>
</organism>
<dbReference type="SUPFAM" id="SSF52540">
    <property type="entry name" value="P-loop containing nucleoside triphosphate hydrolases"/>
    <property type="match status" value="1"/>
</dbReference>
<dbReference type="PANTHER" id="PTHR42935">
    <property type="entry name" value="SLR0930 PROTEIN"/>
    <property type="match status" value="1"/>
</dbReference>
<dbReference type="InterPro" id="IPR027417">
    <property type="entry name" value="P-loop_NTPase"/>
</dbReference>
<protein>
    <submittedName>
        <fullName evidence="1">Uncharacterized protein</fullName>
    </submittedName>
</protein>
<sequence>MTDFKRLLTQVRSLVVFRKLREDNVIESMMQTMLCIEEKNTDMAVEWYCDMCAELYNYSDDLTEYIKKIMLEDENLYLLKKGEGKPTGTMLEACLASELAFLDELSAIPCDEFIRRISYDGFLPEYKVSPQDLSQVYAERVHAINKVGYGVYSKFHIFVIKDGVLTPVEYPDPIRLSQLHNYEEERSQVIANTKALLAGKPANNVLLYGDCGTGKSSTVKAIANEYACEGLRLIELKKKQLHEIPNIVEAISRNPLKFIIFIDDLSFTEDDNDYAALKAILEGSVASTASNLVIYATSNRRHLVRETFTARKGDEIHFKDTMQELLSLSDRFGLTVTFQKPDKKLYLDLVDKLADQYQLKTAREELELRAEQFALGKGGRSPRVAKQFVEYIKGTEE</sequence>
<proteinExistence type="predicted"/>